<evidence type="ECO:0000256" key="2">
    <source>
        <dbReference type="ARBA" id="ARBA00022722"/>
    </source>
</evidence>
<keyword evidence="3" id="KW-0255">Endonuclease</keyword>
<protein>
    <recommendedName>
        <fullName evidence="9">Endonuclease NucS</fullName>
    </recommendedName>
</protein>
<evidence type="ECO:0000256" key="1">
    <source>
        <dbReference type="ARBA" id="ARBA00022490"/>
    </source>
</evidence>
<feature type="domain" description="Endonuclease NucS C-terminal" evidence="6">
    <location>
        <begin position="138"/>
        <end position="197"/>
    </location>
</feature>
<dbReference type="InterPro" id="IPR048302">
    <property type="entry name" value="NucS_N"/>
</dbReference>
<proteinExistence type="predicted"/>
<dbReference type="CDD" id="cd22341">
    <property type="entry name" value="NucS-like"/>
    <property type="match status" value="1"/>
</dbReference>
<organism evidence="8">
    <name type="scientific">marine sediment metagenome</name>
    <dbReference type="NCBI Taxonomy" id="412755"/>
    <lineage>
        <taxon>unclassified sequences</taxon>
        <taxon>metagenomes</taxon>
        <taxon>ecological metagenomes</taxon>
    </lineage>
</organism>
<name>X0VMI8_9ZZZZ</name>
<evidence type="ECO:0000259" key="7">
    <source>
        <dbReference type="Pfam" id="PF21003"/>
    </source>
</evidence>
<evidence type="ECO:0000256" key="5">
    <source>
        <dbReference type="ARBA" id="ARBA00023125"/>
    </source>
</evidence>
<dbReference type="InterPro" id="IPR048301">
    <property type="entry name" value="NucS_C"/>
</dbReference>
<dbReference type="InterPro" id="IPR002793">
    <property type="entry name" value="Endonuclease_NucS"/>
</dbReference>
<dbReference type="EMBL" id="BARS01038172">
    <property type="protein sequence ID" value="GAG19569.1"/>
    <property type="molecule type" value="Genomic_DNA"/>
</dbReference>
<accession>X0VMI8</accession>
<dbReference type="InterPro" id="IPR011856">
    <property type="entry name" value="tRNA_endonuc-like_dom_sf"/>
</dbReference>
<dbReference type="GO" id="GO:0016787">
    <property type="term" value="F:hydrolase activity"/>
    <property type="evidence" value="ECO:0007669"/>
    <property type="project" value="UniProtKB-KW"/>
</dbReference>
<evidence type="ECO:0008006" key="9">
    <source>
        <dbReference type="Google" id="ProtNLM"/>
    </source>
</evidence>
<dbReference type="GO" id="GO:0004519">
    <property type="term" value="F:endonuclease activity"/>
    <property type="evidence" value="ECO:0007669"/>
    <property type="project" value="UniProtKB-KW"/>
</dbReference>
<dbReference type="Gene3D" id="2.70.180.20">
    <property type="match status" value="1"/>
</dbReference>
<keyword evidence="5" id="KW-0238">DNA-binding</keyword>
<dbReference type="PANTHER" id="PTHR38814">
    <property type="entry name" value="ENDONUCLEASE NUCS"/>
    <property type="match status" value="1"/>
</dbReference>
<dbReference type="Pfam" id="PF21003">
    <property type="entry name" value="NucS_N"/>
    <property type="match status" value="1"/>
</dbReference>
<dbReference type="Pfam" id="PF01939">
    <property type="entry name" value="NucS_C"/>
    <property type="match status" value="1"/>
</dbReference>
<dbReference type="Gene3D" id="3.40.1350.10">
    <property type="match status" value="1"/>
</dbReference>
<keyword evidence="1" id="KW-0963">Cytoplasm</keyword>
<keyword evidence="2" id="KW-0540">Nuclease</keyword>
<dbReference type="AlphaFoldDB" id="X0VMI8"/>
<dbReference type="InterPro" id="IPR049173">
    <property type="entry name" value="NucS_N_sf"/>
</dbReference>
<keyword evidence="4" id="KW-0378">Hydrolase</keyword>
<gene>
    <name evidence="8" type="ORF">S01H1_58431</name>
</gene>
<dbReference type="PANTHER" id="PTHR38814:SF1">
    <property type="entry name" value="ENDONUCLEASE NUCS"/>
    <property type="match status" value="1"/>
</dbReference>
<evidence type="ECO:0000313" key="8">
    <source>
        <dbReference type="EMBL" id="GAG19569.1"/>
    </source>
</evidence>
<feature type="non-terminal residue" evidence="8">
    <location>
        <position position="197"/>
    </location>
</feature>
<comment type="caution">
    <text evidence="8">The sequence shown here is derived from an EMBL/GenBank/DDBJ whole genome shotgun (WGS) entry which is preliminary data.</text>
</comment>
<dbReference type="GO" id="GO:0003677">
    <property type="term" value="F:DNA binding"/>
    <property type="evidence" value="ECO:0007669"/>
    <property type="project" value="UniProtKB-KW"/>
</dbReference>
<feature type="domain" description="Endonuclease NucS N-terminal PH-like" evidence="7">
    <location>
        <begin position="36"/>
        <end position="123"/>
    </location>
</feature>
<sequence>MKQIPDNYVSEFSLVKKPDLQMANNLLLKSFRRKDFVIIVGNCRCEYSGRASSSLDWGDRITLIKGDGSVQVHRPSGYEPVNWQPPGCMFSILFEGSLLNIRSNRPKPKEILDIFFRDISFIASGRPVDDAEFNLHVSEEQMRDALVSNPGILEEGLRLIDFERKVEPGFIDFYGKDALGRIVVVELKRASAGKEAV</sequence>
<evidence type="ECO:0000256" key="4">
    <source>
        <dbReference type="ARBA" id="ARBA00022801"/>
    </source>
</evidence>
<evidence type="ECO:0000256" key="3">
    <source>
        <dbReference type="ARBA" id="ARBA00022759"/>
    </source>
</evidence>
<evidence type="ECO:0000259" key="6">
    <source>
        <dbReference type="Pfam" id="PF01939"/>
    </source>
</evidence>
<reference evidence="8" key="1">
    <citation type="journal article" date="2014" name="Front. Microbiol.">
        <title>High frequency of phylogenetically diverse reductive dehalogenase-homologous genes in deep subseafloor sedimentary metagenomes.</title>
        <authorList>
            <person name="Kawai M."/>
            <person name="Futagami T."/>
            <person name="Toyoda A."/>
            <person name="Takaki Y."/>
            <person name="Nishi S."/>
            <person name="Hori S."/>
            <person name="Arai W."/>
            <person name="Tsubouchi T."/>
            <person name="Morono Y."/>
            <person name="Uchiyama I."/>
            <person name="Ito T."/>
            <person name="Fujiyama A."/>
            <person name="Inagaki F."/>
            <person name="Takami H."/>
        </authorList>
    </citation>
    <scope>NUCLEOTIDE SEQUENCE</scope>
    <source>
        <strain evidence="8">Expedition CK06-06</strain>
    </source>
</reference>